<keyword evidence="6 10" id="KW-1133">Transmembrane helix</keyword>
<evidence type="ECO:0000313" key="12">
    <source>
        <dbReference type="Proteomes" id="UP000034071"/>
    </source>
</evidence>
<keyword evidence="5 10" id="KW-0812">Transmembrane</keyword>
<feature type="transmembrane region" description="Helical" evidence="10">
    <location>
        <begin position="306"/>
        <end position="331"/>
    </location>
</feature>
<dbReference type="STRING" id="914150.TQ33_0435"/>
<dbReference type="EMBL" id="CP010975">
    <property type="protein sequence ID" value="AKE51421.1"/>
    <property type="molecule type" value="Genomic_DNA"/>
</dbReference>
<dbReference type="GO" id="GO:0015297">
    <property type="term" value="F:antiporter activity"/>
    <property type="evidence" value="ECO:0007669"/>
    <property type="project" value="UniProtKB-KW"/>
</dbReference>
<protein>
    <recommendedName>
        <fullName evidence="9">Multidrug-efflux transporter</fullName>
    </recommendedName>
</protein>
<dbReference type="GO" id="GO:0005886">
    <property type="term" value="C:plasma membrane"/>
    <property type="evidence" value="ECO:0007669"/>
    <property type="project" value="UniProtKB-SubCell"/>
</dbReference>
<dbReference type="PANTHER" id="PTHR43298">
    <property type="entry name" value="MULTIDRUG RESISTANCE PROTEIN NORM-RELATED"/>
    <property type="match status" value="1"/>
</dbReference>
<organism evidence="11 12">
    <name type="scientific">Kangiella geojedonensis</name>
    <dbReference type="NCBI Taxonomy" id="914150"/>
    <lineage>
        <taxon>Bacteria</taxon>
        <taxon>Pseudomonadati</taxon>
        <taxon>Pseudomonadota</taxon>
        <taxon>Gammaproteobacteria</taxon>
        <taxon>Kangiellales</taxon>
        <taxon>Kangiellaceae</taxon>
        <taxon>Kangiella</taxon>
    </lineage>
</organism>
<keyword evidence="7" id="KW-0406">Ion transport</keyword>
<dbReference type="KEGG" id="kge:TQ33_0435"/>
<evidence type="ECO:0000256" key="2">
    <source>
        <dbReference type="ARBA" id="ARBA00022448"/>
    </source>
</evidence>
<dbReference type="GO" id="GO:0006811">
    <property type="term" value="P:monoatomic ion transport"/>
    <property type="evidence" value="ECO:0007669"/>
    <property type="project" value="UniProtKB-KW"/>
</dbReference>
<name>A0A0F6RBS9_9GAMM</name>
<accession>A0A0F6RBS9</accession>
<evidence type="ECO:0000256" key="10">
    <source>
        <dbReference type="SAM" id="Phobius"/>
    </source>
</evidence>
<evidence type="ECO:0000256" key="9">
    <source>
        <dbReference type="ARBA" id="ARBA00031636"/>
    </source>
</evidence>
<dbReference type="AlphaFoldDB" id="A0A0F6RBS9"/>
<dbReference type="PANTHER" id="PTHR43298:SF2">
    <property type="entry name" value="FMN_FAD EXPORTER YEEO-RELATED"/>
    <property type="match status" value="1"/>
</dbReference>
<feature type="transmembrane region" description="Helical" evidence="10">
    <location>
        <begin position="88"/>
        <end position="109"/>
    </location>
</feature>
<keyword evidence="12" id="KW-1185">Reference proteome</keyword>
<dbReference type="InterPro" id="IPR002528">
    <property type="entry name" value="MATE_fam"/>
</dbReference>
<dbReference type="NCBIfam" id="TIGR00797">
    <property type="entry name" value="matE"/>
    <property type="match status" value="1"/>
</dbReference>
<sequence>MLNKDRSRQVLEISLPIVGGMVSQNILNLVDAAMVGTQGSAAIAAIGISGFINFMAVAFFTGFAAGVQAMVSRRMGQGRSEEAAYPMNAALAIITLLALPTSIALFFLAPKILHLLNDDPELLKEGIPYLQARFVGIVAVGLNFSFRSYWSAISQTQYYLRTLLIMHTINIILNYALIFGHFGMPELGTLGAGIGTTVSVALGTLYYHYLASKHTKQYGYLAQLARWPTIRSILKISIPSALQQLFFAGGFTALFWIIGKVGTHQLAAVNAITNVMLVGILPCIALGIGAATLVGQSLGRKDPQNAYVWGWDVAKMAIIFAIGLGVIFYIFTDPIMGIFLKEPEALRLAHWPFKLSALIIVIDAVGLVFLNALNGAGSTKSTLYVSIISQWILFLPVAWYLGPYLGKSLTIIWIAYSVYRVLQTGAFVWLWQRRHWSRIQFD</sequence>
<dbReference type="CDD" id="cd13133">
    <property type="entry name" value="MATE_like_7"/>
    <property type="match status" value="1"/>
</dbReference>
<dbReference type="InterPro" id="IPR050222">
    <property type="entry name" value="MATE_MdtK"/>
</dbReference>
<feature type="transmembrane region" description="Helical" evidence="10">
    <location>
        <begin position="129"/>
        <end position="146"/>
    </location>
</feature>
<evidence type="ECO:0000256" key="6">
    <source>
        <dbReference type="ARBA" id="ARBA00022989"/>
    </source>
</evidence>
<keyword evidence="8 10" id="KW-0472">Membrane</keyword>
<feature type="transmembrane region" description="Helical" evidence="10">
    <location>
        <begin position="351"/>
        <end position="370"/>
    </location>
</feature>
<feature type="transmembrane region" description="Helical" evidence="10">
    <location>
        <begin position="158"/>
        <end position="178"/>
    </location>
</feature>
<dbReference type="PIRSF" id="PIRSF006603">
    <property type="entry name" value="DinF"/>
    <property type="match status" value="1"/>
</dbReference>
<evidence type="ECO:0000256" key="8">
    <source>
        <dbReference type="ARBA" id="ARBA00023136"/>
    </source>
</evidence>
<dbReference type="HOGENOM" id="CLU_012893_5_3_6"/>
<dbReference type="RefSeq" id="WP_046560613.1">
    <property type="nucleotide sequence ID" value="NZ_CP010975.1"/>
</dbReference>
<evidence type="ECO:0000256" key="1">
    <source>
        <dbReference type="ARBA" id="ARBA00004429"/>
    </source>
</evidence>
<feature type="transmembrane region" description="Helical" evidence="10">
    <location>
        <begin position="271"/>
        <end position="294"/>
    </location>
</feature>
<keyword evidence="3" id="KW-0050">Antiport</keyword>
<evidence type="ECO:0000256" key="4">
    <source>
        <dbReference type="ARBA" id="ARBA00022475"/>
    </source>
</evidence>
<dbReference type="PATRIC" id="fig|914150.5.peg.442"/>
<evidence type="ECO:0000256" key="3">
    <source>
        <dbReference type="ARBA" id="ARBA00022449"/>
    </source>
</evidence>
<feature type="transmembrane region" description="Helical" evidence="10">
    <location>
        <begin position="42"/>
        <end position="67"/>
    </location>
</feature>
<dbReference type="GO" id="GO:0042910">
    <property type="term" value="F:xenobiotic transmembrane transporter activity"/>
    <property type="evidence" value="ECO:0007669"/>
    <property type="project" value="InterPro"/>
</dbReference>
<feature type="transmembrane region" description="Helical" evidence="10">
    <location>
        <begin position="382"/>
        <end position="402"/>
    </location>
</feature>
<evidence type="ECO:0000256" key="5">
    <source>
        <dbReference type="ARBA" id="ARBA00022692"/>
    </source>
</evidence>
<gene>
    <name evidence="11" type="ORF">TQ33_0435</name>
</gene>
<dbReference type="Proteomes" id="UP000034071">
    <property type="component" value="Chromosome"/>
</dbReference>
<evidence type="ECO:0000313" key="11">
    <source>
        <dbReference type="EMBL" id="AKE51421.1"/>
    </source>
</evidence>
<feature type="transmembrane region" description="Helical" evidence="10">
    <location>
        <begin position="408"/>
        <end position="431"/>
    </location>
</feature>
<reference evidence="11 12" key="1">
    <citation type="submission" date="2015-02" db="EMBL/GenBank/DDBJ databases">
        <title>Complete genome sequence of Kangiella geojedonensis strain YCS-5T.</title>
        <authorList>
            <person name="Kim K.M."/>
        </authorList>
    </citation>
    <scope>NUCLEOTIDE SEQUENCE [LARGE SCALE GENOMIC DNA]</scope>
    <source>
        <strain evidence="11 12">YCS-5</strain>
    </source>
</reference>
<feature type="transmembrane region" description="Helical" evidence="10">
    <location>
        <begin position="12"/>
        <end position="30"/>
    </location>
</feature>
<feature type="transmembrane region" description="Helical" evidence="10">
    <location>
        <begin position="241"/>
        <end position="259"/>
    </location>
</feature>
<proteinExistence type="predicted"/>
<keyword evidence="2" id="KW-0813">Transport</keyword>
<dbReference type="Pfam" id="PF01554">
    <property type="entry name" value="MatE"/>
    <property type="match status" value="2"/>
</dbReference>
<dbReference type="OrthoDB" id="9780160at2"/>
<comment type="subcellular location">
    <subcellularLocation>
        <location evidence="1">Cell inner membrane</location>
        <topology evidence="1">Multi-pass membrane protein</topology>
    </subcellularLocation>
</comment>
<keyword evidence="4" id="KW-1003">Cell membrane</keyword>
<dbReference type="InterPro" id="IPR048279">
    <property type="entry name" value="MdtK-like"/>
</dbReference>
<feature type="transmembrane region" description="Helical" evidence="10">
    <location>
        <begin position="190"/>
        <end position="210"/>
    </location>
</feature>
<evidence type="ECO:0000256" key="7">
    <source>
        <dbReference type="ARBA" id="ARBA00023065"/>
    </source>
</evidence>